<protein>
    <submittedName>
        <fullName evidence="2">Uncharacterized protein</fullName>
    </submittedName>
</protein>
<evidence type="ECO:0000256" key="1">
    <source>
        <dbReference type="SAM" id="MobiDB-lite"/>
    </source>
</evidence>
<dbReference type="Proteomes" id="UP000603200">
    <property type="component" value="Unassembled WGS sequence"/>
</dbReference>
<feature type="compositionally biased region" description="Polar residues" evidence="1">
    <location>
        <begin position="1"/>
        <end position="16"/>
    </location>
</feature>
<proteinExistence type="predicted"/>
<dbReference type="RefSeq" id="WP_203841139.1">
    <property type="nucleotide sequence ID" value="NZ_BAAATV010000012.1"/>
</dbReference>
<reference evidence="2 3" key="1">
    <citation type="submission" date="2021-01" db="EMBL/GenBank/DDBJ databases">
        <title>Whole genome shotgun sequence of Actinoplanes humidus NBRC 14915.</title>
        <authorList>
            <person name="Komaki H."/>
            <person name="Tamura T."/>
        </authorList>
    </citation>
    <scope>NUCLEOTIDE SEQUENCE [LARGE SCALE GENOMIC DNA]</scope>
    <source>
        <strain evidence="2 3">NBRC 14915</strain>
    </source>
</reference>
<name>A0ABQ3ZZQ2_9ACTN</name>
<evidence type="ECO:0000313" key="2">
    <source>
        <dbReference type="EMBL" id="GIE24104.1"/>
    </source>
</evidence>
<keyword evidence="3" id="KW-1185">Reference proteome</keyword>
<gene>
    <name evidence="2" type="ORF">Ahu01nite_072060</name>
</gene>
<dbReference type="EMBL" id="BOMN01000102">
    <property type="protein sequence ID" value="GIE24104.1"/>
    <property type="molecule type" value="Genomic_DNA"/>
</dbReference>
<comment type="caution">
    <text evidence="2">The sequence shown here is derived from an EMBL/GenBank/DDBJ whole genome shotgun (WGS) entry which is preliminary data.</text>
</comment>
<evidence type="ECO:0000313" key="3">
    <source>
        <dbReference type="Proteomes" id="UP000603200"/>
    </source>
</evidence>
<sequence length="82" mass="9016">MRATSETKCSPRSENPPTGPPVLVTNIAKSGGPDRRFKNNRQLPVVVYGRLTLTGPQGLFMVWDFSRADVAASLAESLNRMR</sequence>
<accession>A0ABQ3ZZQ2</accession>
<organism evidence="2 3">
    <name type="scientific">Winogradskya humida</name>
    <dbReference type="NCBI Taxonomy" id="113566"/>
    <lineage>
        <taxon>Bacteria</taxon>
        <taxon>Bacillati</taxon>
        <taxon>Actinomycetota</taxon>
        <taxon>Actinomycetes</taxon>
        <taxon>Micromonosporales</taxon>
        <taxon>Micromonosporaceae</taxon>
        <taxon>Winogradskya</taxon>
    </lineage>
</organism>
<feature type="region of interest" description="Disordered" evidence="1">
    <location>
        <begin position="1"/>
        <end position="38"/>
    </location>
</feature>